<protein>
    <submittedName>
        <fullName evidence="1">Mitogen-activated protein kinase 1 interacting protein 1</fullName>
    </submittedName>
</protein>
<name>B5M769_AMBAM</name>
<evidence type="ECO:0000313" key="1">
    <source>
        <dbReference type="EMBL" id="ACG76237.1"/>
    </source>
</evidence>
<dbReference type="AlphaFoldDB" id="B5M769"/>
<dbReference type="SUPFAM" id="SSF103196">
    <property type="entry name" value="Roadblock/LC7 domain"/>
    <property type="match status" value="1"/>
</dbReference>
<keyword evidence="1" id="KW-0808">Transferase</keyword>
<proteinExistence type="evidence at transcript level"/>
<dbReference type="EMBL" id="EZ000253">
    <property type="protein sequence ID" value="ACG76237.1"/>
    <property type="molecule type" value="mRNA"/>
</dbReference>
<sequence>MADELKKHLIQLISRVPGLQAIVFTDRDSVPLIKDPKRVPGMAARHLTRPPLSHPAAQRLVPCTRRRICSCRKPLRSSQKHRLLGLPLPDPSWESLRSSYDLLQLQSREPSHE</sequence>
<accession>B5M769</accession>
<dbReference type="GO" id="GO:0016301">
    <property type="term" value="F:kinase activity"/>
    <property type="evidence" value="ECO:0007669"/>
    <property type="project" value="UniProtKB-KW"/>
</dbReference>
<keyword evidence="1" id="KW-0418">Kinase</keyword>
<dbReference type="Gene3D" id="3.30.450.30">
    <property type="entry name" value="Dynein light chain 2a, cytoplasmic"/>
    <property type="match status" value="1"/>
</dbReference>
<reference evidence="1" key="1">
    <citation type="journal article" date="2009" name="Insect Mol. Biol.">
        <title>Transcriptome analysis of the salivary glands of the female tick Amblyomma americanum (Acari: Ixodidae).</title>
        <authorList>
            <person name="Aljamali M.N."/>
            <person name="Hern L."/>
            <person name="Kupfer D."/>
            <person name="Downard S."/>
            <person name="So S."/>
            <person name="Roe B.A."/>
            <person name="Sauer J.R."/>
            <person name="Essenberg R.C."/>
        </authorList>
    </citation>
    <scope>NUCLEOTIDE SEQUENCE</scope>
    <source>
        <tissue evidence="1">Salivary gland</tissue>
    </source>
</reference>
<organism evidence="1">
    <name type="scientific">Amblyomma americanum</name>
    <name type="common">Lone star tick</name>
    <dbReference type="NCBI Taxonomy" id="6943"/>
    <lineage>
        <taxon>Eukaryota</taxon>
        <taxon>Metazoa</taxon>
        <taxon>Ecdysozoa</taxon>
        <taxon>Arthropoda</taxon>
        <taxon>Chelicerata</taxon>
        <taxon>Arachnida</taxon>
        <taxon>Acari</taxon>
        <taxon>Parasitiformes</taxon>
        <taxon>Ixodida</taxon>
        <taxon>Ixodoidea</taxon>
        <taxon>Ixodidae</taxon>
        <taxon>Amblyomminae</taxon>
        <taxon>Amblyomma</taxon>
    </lineage>
</organism>